<protein>
    <submittedName>
        <fullName evidence="2">DUF1175 family protein</fullName>
    </submittedName>
</protein>
<dbReference type="InterPro" id="IPR009558">
    <property type="entry name" value="DUF1175"/>
</dbReference>
<dbReference type="Proteomes" id="UP000886657">
    <property type="component" value="Unassembled WGS sequence"/>
</dbReference>
<gene>
    <name evidence="2" type="ORF">IPP58_07415</name>
</gene>
<organism evidence="2 3">
    <name type="scientific">Candidatus Geothrix skivensis</name>
    <dbReference type="NCBI Taxonomy" id="2954439"/>
    <lineage>
        <taxon>Bacteria</taxon>
        <taxon>Pseudomonadati</taxon>
        <taxon>Acidobacteriota</taxon>
        <taxon>Holophagae</taxon>
        <taxon>Holophagales</taxon>
        <taxon>Holophagaceae</taxon>
        <taxon>Geothrix</taxon>
    </lineage>
</organism>
<evidence type="ECO:0000256" key="1">
    <source>
        <dbReference type="SAM" id="MobiDB-lite"/>
    </source>
</evidence>
<sequence>MIARPSAGGLWQCWSRQLEAQPAWQPRRDCAGLLRLAFREALAGHTATWRQRVAFTIQARAGSLPCLRPGMASRLSDPDGWPAARGLYLRRLACDPAGRDRQQARPGDLIFAQEGGATPSPSTPWPSCGPTWTARP</sequence>
<evidence type="ECO:0000313" key="2">
    <source>
        <dbReference type="EMBL" id="MBK9796312.1"/>
    </source>
</evidence>
<accession>A0A9D7SEV1</accession>
<name>A0A9D7SEV1_9BACT</name>
<evidence type="ECO:0000313" key="3">
    <source>
        <dbReference type="Proteomes" id="UP000886657"/>
    </source>
</evidence>
<comment type="caution">
    <text evidence="2">The sequence shown here is derived from an EMBL/GenBank/DDBJ whole genome shotgun (WGS) entry which is preliminary data.</text>
</comment>
<dbReference type="AlphaFoldDB" id="A0A9D7SEV1"/>
<reference evidence="2" key="1">
    <citation type="submission" date="2020-10" db="EMBL/GenBank/DDBJ databases">
        <title>Connecting structure to function with the recovery of over 1000 high-quality activated sludge metagenome-assembled genomes encoding full-length rRNA genes using long-read sequencing.</title>
        <authorList>
            <person name="Singleton C.M."/>
            <person name="Petriglieri F."/>
            <person name="Kristensen J.M."/>
            <person name="Kirkegaard R.H."/>
            <person name="Michaelsen T.Y."/>
            <person name="Andersen M.H."/>
            <person name="Karst S.M."/>
            <person name="Dueholm M.S."/>
            <person name="Nielsen P.H."/>
            <person name="Albertsen M."/>
        </authorList>
    </citation>
    <scope>NUCLEOTIDE SEQUENCE</scope>
    <source>
        <strain evidence="2">Skiv_18-Q3-R9-52_MAXAC.067</strain>
    </source>
</reference>
<feature type="region of interest" description="Disordered" evidence="1">
    <location>
        <begin position="98"/>
        <end position="136"/>
    </location>
</feature>
<dbReference type="Pfam" id="PF06672">
    <property type="entry name" value="DUF1175"/>
    <property type="match status" value="1"/>
</dbReference>
<dbReference type="EMBL" id="JADKIO010000005">
    <property type="protein sequence ID" value="MBK9796312.1"/>
    <property type="molecule type" value="Genomic_DNA"/>
</dbReference>
<proteinExistence type="predicted"/>